<reference evidence="1" key="1">
    <citation type="journal article" date="2021" name="Environ. Microbiol.">
        <title>Gene family expansions and transcriptome signatures uncover fungal adaptations to wood decay.</title>
        <authorList>
            <person name="Hage H."/>
            <person name="Miyauchi S."/>
            <person name="Viragh M."/>
            <person name="Drula E."/>
            <person name="Min B."/>
            <person name="Chaduli D."/>
            <person name="Navarro D."/>
            <person name="Favel A."/>
            <person name="Norest M."/>
            <person name="Lesage-Meessen L."/>
            <person name="Balint B."/>
            <person name="Merenyi Z."/>
            <person name="de Eugenio L."/>
            <person name="Morin E."/>
            <person name="Martinez A.T."/>
            <person name="Baldrian P."/>
            <person name="Stursova M."/>
            <person name="Martinez M.J."/>
            <person name="Novotny C."/>
            <person name="Magnuson J.K."/>
            <person name="Spatafora J.W."/>
            <person name="Maurice S."/>
            <person name="Pangilinan J."/>
            <person name="Andreopoulos W."/>
            <person name="LaButti K."/>
            <person name="Hundley H."/>
            <person name="Na H."/>
            <person name="Kuo A."/>
            <person name="Barry K."/>
            <person name="Lipzen A."/>
            <person name="Henrissat B."/>
            <person name="Riley R."/>
            <person name="Ahrendt S."/>
            <person name="Nagy L.G."/>
            <person name="Grigoriev I.V."/>
            <person name="Martin F."/>
            <person name="Rosso M.N."/>
        </authorList>
    </citation>
    <scope>NUCLEOTIDE SEQUENCE</scope>
    <source>
        <strain evidence="1">CBS 384.51</strain>
    </source>
</reference>
<evidence type="ECO:0000313" key="2">
    <source>
        <dbReference type="Proteomes" id="UP001055072"/>
    </source>
</evidence>
<evidence type="ECO:0000313" key="1">
    <source>
        <dbReference type="EMBL" id="KAI0093772.1"/>
    </source>
</evidence>
<comment type="caution">
    <text evidence="1">The sequence shown here is derived from an EMBL/GenBank/DDBJ whole genome shotgun (WGS) entry which is preliminary data.</text>
</comment>
<gene>
    <name evidence="1" type="ORF">BDY19DRAFT_902508</name>
</gene>
<organism evidence="1 2">
    <name type="scientific">Irpex rosettiformis</name>
    <dbReference type="NCBI Taxonomy" id="378272"/>
    <lineage>
        <taxon>Eukaryota</taxon>
        <taxon>Fungi</taxon>
        <taxon>Dikarya</taxon>
        <taxon>Basidiomycota</taxon>
        <taxon>Agaricomycotina</taxon>
        <taxon>Agaricomycetes</taxon>
        <taxon>Polyporales</taxon>
        <taxon>Irpicaceae</taxon>
        <taxon>Irpex</taxon>
    </lineage>
</organism>
<protein>
    <submittedName>
        <fullName evidence="1">Uncharacterized protein</fullName>
    </submittedName>
</protein>
<proteinExistence type="predicted"/>
<dbReference type="Proteomes" id="UP001055072">
    <property type="component" value="Unassembled WGS sequence"/>
</dbReference>
<accession>A0ACB8UH67</accession>
<name>A0ACB8UH67_9APHY</name>
<dbReference type="EMBL" id="MU274901">
    <property type="protein sequence ID" value="KAI0093772.1"/>
    <property type="molecule type" value="Genomic_DNA"/>
</dbReference>
<sequence>MASNTSTPFGSVQKGGSRKGKKVNYSQVFVKDDVPVSFYLMDEELNHVSDDFMPLSEVRVAKLTKLIEKHGGIVCDTIEDSRVIIVNEQAVARYAYFYRFTAGVDVEPPGFISACIHNNEYSHWRPDRFGMGGKPKDPTKPPRARRPFTAQHDQFLARHIALLIPENGAGGRMGNKIYKELEAQAWAFDTGDYVIGRDHTWHSWRERYKKNPEYFAELIAQILAQDDKLPDDKVLYQLDRRLSKQRRVTQARVDDSEAEAEAAESGADEADGVDEDEFGSDSQPHRRKRHARDSNDPDADYRPSSSKRVRKDEEEDPEEEQDGFEAELIEEEDAEYDRSNQPGPSGIQRTPTPSPGPSRRANESEQLSEQATVPAAVSSHRPKPRPITRQTVPVNSQETLVNATQRSPEKRTTNQQELEHEHEHEVISEPRSGQPAAQNKQSNSDGSSPRRRSGTRVEVLLRRIQDIRSTSTTGAKLRLSEPPVATLAHSSQGVDNEAEDDIESEEVDQLDQTTVSETPRYNTRGGRSGALPRKNMTFDENAAKEEEEKEETDEESQVDVFLSQPAADSESESDLKAQRNLQNAESDLATSSPRQLRRSRRQGQK</sequence>
<keyword evidence="2" id="KW-1185">Reference proteome</keyword>